<accession>A0A976N2G4</accession>
<reference evidence="1" key="1">
    <citation type="submission" date="2022-02" db="EMBL/GenBank/DDBJ databases">
        <title>Towards deciphering the DNA virus diversity associated with rodent species in the families Cricetidae and Heteromyidae.</title>
        <authorList>
            <person name="Lund M."/>
            <person name="Larsen B.B."/>
            <person name="Gryseels S."/>
            <person name="Kraberger S."/>
            <person name="Rowsey D.M."/>
            <person name="Steger L."/>
            <person name="Yule K.M."/>
            <person name="Upham N.S."/>
            <person name="Worobey M."/>
            <person name="Van Doorslaer K."/>
            <person name="Varsani A."/>
        </authorList>
    </citation>
    <scope>NUCLEOTIDE SEQUENCE</scope>
    <source>
        <strain evidence="1">NeonRodF5_12</strain>
    </source>
</reference>
<protein>
    <submittedName>
        <fullName evidence="1">DNA pilot protein</fullName>
    </submittedName>
</protein>
<name>A0A976N2G4_9VIRU</name>
<sequence>MAIGTGAALLGSAGIQAGSALLGSFIDSFDRSAEKQDAINYQRQKEFAQNQLQWRAEDARKAGVSAFAALGGQGSYYTPSYSGSSSNFGSAVAAAGSAAGDAMQKYAYMAQQQALESAYLDNRNKELDLRNKELSLKEKMQKNPTEINQGSQFAQQGRNLRNDLGKENKELLEDSPFSAQFKLQAIKEANEANPARAYRIFEANFPGVVDGVFHNRSYRNFLIPNSVPAFNWSKINSLPMRDKLALAKNMVEAGYYDSYMNTFDVTPSELYNDIKKGRGFPDIFNDNEQDAYTRWH</sequence>
<evidence type="ECO:0000313" key="1">
    <source>
        <dbReference type="EMBL" id="UPW41837.1"/>
    </source>
</evidence>
<proteinExistence type="predicted"/>
<organism evidence="1">
    <name type="scientific">Peromfec virus RodF5_12</name>
    <dbReference type="NCBI Taxonomy" id="2929336"/>
    <lineage>
        <taxon>Viruses</taxon>
        <taxon>Monodnaviria</taxon>
        <taxon>Sangervirae</taxon>
        <taxon>Phixviricota</taxon>
        <taxon>Malgrandaviricetes</taxon>
        <taxon>Petitvirales</taxon>
        <taxon>Microviridae</taxon>
    </lineage>
</organism>
<dbReference type="EMBL" id="OM869679">
    <property type="protein sequence ID" value="UPW41837.1"/>
    <property type="molecule type" value="Genomic_DNA"/>
</dbReference>